<name>A0ABS4S9G5_9BACI</name>
<evidence type="ECO:0000256" key="2">
    <source>
        <dbReference type="PROSITE-ProRule" id="PRU00252"/>
    </source>
</evidence>
<feature type="region of interest" description="Disordered" evidence="3">
    <location>
        <begin position="35"/>
        <end position="84"/>
    </location>
</feature>
<evidence type="ECO:0000256" key="1">
    <source>
        <dbReference type="ARBA" id="ARBA00023125"/>
    </source>
</evidence>
<sequence>MVGVDGRVQTRTFEGQDGKTVFVTEIVADSVQFLESKGSSQTRGQDPSGFQPNHNQNQFQTQHEEDPFKNNGEPIDISDDDLPF</sequence>
<keyword evidence="5" id="KW-1185">Reference proteome</keyword>
<dbReference type="InterPro" id="IPR000424">
    <property type="entry name" value="Primosome_PriB/ssb"/>
</dbReference>
<comment type="caution">
    <text evidence="4">The sequence shown here is derived from an EMBL/GenBank/DDBJ whole genome shotgun (WGS) entry which is preliminary data.</text>
</comment>
<evidence type="ECO:0000313" key="4">
    <source>
        <dbReference type="EMBL" id="MBP2257047.1"/>
    </source>
</evidence>
<evidence type="ECO:0000313" key="5">
    <source>
        <dbReference type="Proteomes" id="UP001519294"/>
    </source>
</evidence>
<dbReference type="SUPFAM" id="SSF50249">
    <property type="entry name" value="Nucleic acid-binding proteins"/>
    <property type="match status" value="1"/>
</dbReference>
<proteinExistence type="predicted"/>
<keyword evidence="1 2" id="KW-0238">DNA-binding</keyword>
<dbReference type="EMBL" id="JAGIKX010000005">
    <property type="protein sequence ID" value="MBP2257047.1"/>
    <property type="molecule type" value="Genomic_DNA"/>
</dbReference>
<dbReference type="Proteomes" id="UP001519294">
    <property type="component" value="Unassembled WGS sequence"/>
</dbReference>
<dbReference type="GO" id="GO:0003677">
    <property type="term" value="F:DNA binding"/>
    <property type="evidence" value="ECO:0007669"/>
    <property type="project" value="UniProtKB-KW"/>
</dbReference>
<dbReference type="InterPro" id="IPR012340">
    <property type="entry name" value="NA-bd_OB-fold"/>
</dbReference>
<evidence type="ECO:0000256" key="3">
    <source>
        <dbReference type="SAM" id="MobiDB-lite"/>
    </source>
</evidence>
<organism evidence="4 5">
    <name type="scientific">Virgibacillus alimentarius</name>
    <dbReference type="NCBI Taxonomy" id="698769"/>
    <lineage>
        <taxon>Bacteria</taxon>
        <taxon>Bacillati</taxon>
        <taxon>Bacillota</taxon>
        <taxon>Bacilli</taxon>
        <taxon>Bacillales</taxon>
        <taxon>Bacillaceae</taxon>
        <taxon>Virgibacillus</taxon>
    </lineage>
</organism>
<accession>A0ABS4S9G5</accession>
<dbReference type="PROSITE" id="PS50935">
    <property type="entry name" value="SSB"/>
    <property type="match status" value="1"/>
</dbReference>
<dbReference type="Pfam" id="PF00436">
    <property type="entry name" value="SSB"/>
    <property type="match status" value="1"/>
</dbReference>
<reference evidence="4 5" key="1">
    <citation type="submission" date="2021-03" db="EMBL/GenBank/DDBJ databases">
        <title>Genomic Encyclopedia of Type Strains, Phase IV (KMG-IV): sequencing the most valuable type-strain genomes for metagenomic binning, comparative biology and taxonomic classification.</title>
        <authorList>
            <person name="Goeker M."/>
        </authorList>
    </citation>
    <scope>NUCLEOTIDE SEQUENCE [LARGE SCALE GENOMIC DNA]</scope>
    <source>
        <strain evidence="4 5">DSM 25790</strain>
    </source>
</reference>
<protein>
    <submittedName>
        <fullName evidence="4">Single-strand DNA-binding protein</fullName>
    </submittedName>
</protein>
<feature type="compositionally biased region" description="Polar residues" evidence="3">
    <location>
        <begin position="37"/>
        <end position="61"/>
    </location>
</feature>
<gene>
    <name evidence="4" type="ORF">J2Z81_000991</name>
</gene>
<dbReference type="Gene3D" id="2.40.50.140">
    <property type="entry name" value="Nucleic acid-binding proteins"/>
    <property type="match status" value="1"/>
</dbReference>